<dbReference type="AlphaFoldDB" id="A0A1L9TRL2"/>
<keyword evidence="2" id="KW-1185">Reference proteome</keyword>
<proteinExistence type="predicted"/>
<name>A0A1L9TRL2_9EURO</name>
<evidence type="ECO:0000313" key="1">
    <source>
        <dbReference type="EMBL" id="OJJ62051.1"/>
    </source>
</evidence>
<protein>
    <submittedName>
        <fullName evidence="1">Uncharacterized protein</fullName>
    </submittedName>
</protein>
<dbReference type="OrthoDB" id="5391496at2759"/>
<sequence length="208" mass="23077">MAPVRRVISAQWATDFLQYILDQDRSSIVLIVCAGRDSFLEQLLAAIHLQTPAGAGHRRLLTKTLGLLSSSRNIRTVFCPTLEHLRAYISTGVEGRLPGVENISKSQPLLAILNPLNLHLSTREFSAQGLSRTLANAVEVSSRANMDIMLCECRDALDPNSSELGEAQWYVDVPLLSTSLRAGAEGSYWNGRTVPVKRIVQRWFQFTD</sequence>
<reference evidence="2" key="1">
    <citation type="journal article" date="2017" name="Genome Biol.">
        <title>Comparative genomics reveals high biological diversity and specific adaptations in the industrially and medically important fungal genus Aspergillus.</title>
        <authorList>
            <person name="de Vries R.P."/>
            <person name="Riley R."/>
            <person name="Wiebenga A."/>
            <person name="Aguilar-Osorio G."/>
            <person name="Amillis S."/>
            <person name="Uchima C.A."/>
            <person name="Anderluh G."/>
            <person name="Asadollahi M."/>
            <person name="Askin M."/>
            <person name="Barry K."/>
            <person name="Battaglia E."/>
            <person name="Bayram O."/>
            <person name="Benocci T."/>
            <person name="Braus-Stromeyer S.A."/>
            <person name="Caldana C."/>
            <person name="Canovas D."/>
            <person name="Cerqueira G.C."/>
            <person name="Chen F."/>
            <person name="Chen W."/>
            <person name="Choi C."/>
            <person name="Clum A."/>
            <person name="Dos Santos R.A."/>
            <person name="Damasio A.R."/>
            <person name="Diallinas G."/>
            <person name="Emri T."/>
            <person name="Fekete E."/>
            <person name="Flipphi M."/>
            <person name="Freyberg S."/>
            <person name="Gallo A."/>
            <person name="Gournas C."/>
            <person name="Habgood R."/>
            <person name="Hainaut M."/>
            <person name="Harispe M.L."/>
            <person name="Henrissat B."/>
            <person name="Hilden K.S."/>
            <person name="Hope R."/>
            <person name="Hossain A."/>
            <person name="Karabika E."/>
            <person name="Karaffa L."/>
            <person name="Karanyi Z."/>
            <person name="Krasevec N."/>
            <person name="Kuo A."/>
            <person name="Kusch H."/>
            <person name="LaButti K."/>
            <person name="Lagendijk E.L."/>
            <person name="Lapidus A."/>
            <person name="Levasseur A."/>
            <person name="Lindquist E."/>
            <person name="Lipzen A."/>
            <person name="Logrieco A.F."/>
            <person name="MacCabe A."/>
            <person name="Maekelae M.R."/>
            <person name="Malavazi I."/>
            <person name="Melin P."/>
            <person name="Meyer V."/>
            <person name="Mielnichuk N."/>
            <person name="Miskei M."/>
            <person name="Molnar A.P."/>
            <person name="Mule G."/>
            <person name="Ngan C.Y."/>
            <person name="Orejas M."/>
            <person name="Orosz E."/>
            <person name="Ouedraogo J.P."/>
            <person name="Overkamp K.M."/>
            <person name="Park H.-S."/>
            <person name="Perrone G."/>
            <person name="Piumi F."/>
            <person name="Punt P.J."/>
            <person name="Ram A.F."/>
            <person name="Ramon A."/>
            <person name="Rauscher S."/>
            <person name="Record E."/>
            <person name="Riano-Pachon D.M."/>
            <person name="Robert V."/>
            <person name="Roehrig J."/>
            <person name="Ruller R."/>
            <person name="Salamov A."/>
            <person name="Salih N.S."/>
            <person name="Samson R.A."/>
            <person name="Sandor E."/>
            <person name="Sanguinetti M."/>
            <person name="Schuetze T."/>
            <person name="Sepcic K."/>
            <person name="Shelest E."/>
            <person name="Sherlock G."/>
            <person name="Sophianopoulou V."/>
            <person name="Squina F.M."/>
            <person name="Sun H."/>
            <person name="Susca A."/>
            <person name="Todd R.B."/>
            <person name="Tsang A."/>
            <person name="Unkles S.E."/>
            <person name="van de Wiele N."/>
            <person name="van Rossen-Uffink D."/>
            <person name="Oliveira J.V."/>
            <person name="Vesth T.C."/>
            <person name="Visser J."/>
            <person name="Yu J.-H."/>
            <person name="Zhou M."/>
            <person name="Andersen M.R."/>
            <person name="Archer D.B."/>
            <person name="Baker S.E."/>
            <person name="Benoit I."/>
            <person name="Brakhage A.A."/>
            <person name="Braus G.H."/>
            <person name="Fischer R."/>
            <person name="Frisvad J.C."/>
            <person name="Goldman G.H."/>
            <person name="Houbraken J."/>
            <person name="Oakley B."/>
            <person name="Pocsi I."/>
            <person name="Scazzocchio C."/>
            <person name="Seiboth B."/>
            <person name="vanKuyk P.A."/>
            <person name="Wortman J."/>
            <person name="Dyer P.S."/>
            <person name="Grigoriev I.V."/>
        </authorList>
    </citation>
    <scope>NUCLEOTIDE SEQUENCE [LARGE SCALE GENOMIC DNA]</scope>
    <source>
        <strain evidence="2">CBS 593.65</strain>
    </source>
</reference>
<evidence type="ECO:0000313" key="2">
    <source>
        <dbReference type="Proteomes" id="UP000184356"/>
    </source>
</evidence>
<accession>A0A1L9TRL2</accession>
<dbReference type="RefSeq" id="XP_040705857.1">
    <property type="nucleotide sequence ID" value="XM_040841554.1"/>
</dbReference>
<dbReference type="GeneID" id="63757627"/>
<gene>
    <name evidence="1" type="ORF">ASPSYDRAFT_145742</name>
</gene>
<organism evidence="1 2">
    <name type="scientific">Aspergillus sydowii CBS 593.65</name>
    <dbReference type="NCBI Taxonomy" id="1036612"/>
    <lineage>
        <taxon>Eukaryota</taxon>
        <taxon>Fungi</taxon>
        <taxon>Dikarya</taxon>
        <taxon>Ascomycota</taxon>
        <taxon>Pezizomycotina</taxon>
        <taxon>Eurotiomycetes</taxon>
        <taxon>Eurotiomycetidae</taxon>
        <taxon>Eurotiales</taxon>
        <taxon>Aspergillaceae</taxon>
        <taxon>Aspergillus</taxon>
        <taxon>Aspergillus subgen. Nidulantes</taxon>
    </lineage>
</organism>
<dbReference type="EMBL" id="KV878583">
    <property type="protein sequence ID" value="OJJ62051.1"/>
    <property type="molecule type" value="Genomic_DNA"/>
</dbReference>
<dbReference type="Proteomes" id="UP000184356">
    <property type="component" value="Unassembled WGS sequence"/>
</dbReference>
<dbReference type="VEuPathDB" id="FungiDB:ASPSYDRAFT_145742"/>